<evidence type="ECO:0000313" key="2">
    <source>
        <dbReference type="Proteomes" id="UP001143981"/>
    </source>
</evidence>
<gene>
    <name evidence="1" type="ORF">LPJ61_006734</name>
</gene>
<organism evidence="1 2">
    <name type="scientific">Coemansia biformis</name>
    <dbReference type="NCBI Taxonomy" id="1286918"/>
    <lineage>
        <taxon>Eukaryota</taxon>
        <taxon>Fungi</taxon>
        <taxon>Fungi incertae sedis</taxon>
        <taxon>Zoopagomycota</taxon>
        <taxon>Kickxellomycotina</taxon>
        <taxon>Kickxellomycetes</taxon>
        <taxon>Kickxellales</taxon>
        <taxon>Kickxellaceae</taxon>
        <taxon>Coemansia</taxon>
    </lineage>
</organism>
<sequence length="74" mass="8002">MKEIAIEMRLDDLQRYADVSLPTANKIALKVYTSGNDTAGFVTFNRMLDGARGSGTVELEILSGSMSVFPSSIT</sequence>
<comment type="caution">
    <text evidence="1">The sequence shown here is derived from an EMBL/GenBank/DDBJ whole genome shotgun (WGS) entry which is preliminary data.</text>
</comment>
<keyword evidence="2" id="KW-1185">Reference proteome</keyword>
<feature type="non-terminal residue" evidence="1">
    <location>
        <position position="74"/>
    </location>
</feature>
<name>A0A9W7XRZ7_9FUNG</name>
<dbReference type="OrthoDB" id="5572186at2759"/>
<dbReference type="AlphaFoldDB" id="A0A9W7XRZ7"/>
<evidence type="ECO:0000313" key="1">
    <source>
        <dbReference type="EMBL" id="KAJ1718251.1"/>
    </source>
</evidence>
<accession>A0A9W7XRZ7</accession>
<reference evidence="1" key="1">
    <citation type="submission" date="2022-07" db="EMBL/GenBank/DDBJ databases">
        <title>Phylogenomic reconstructions and comparative analyses of Kickxellomycotina fungi.</title>
        <authorList>
            <person name="Reynolds N.K."/>
            <person name="Stajich J.E."/>
            <person name="Barry K."/>
            <person name="Grigoriev I.V."/>
            <person name="Crous P."/>
            <person name="Smith M.E."/>
        </authorList>
    </citation>
    <scope>NUCLEOTIDE SEQUENCE</scope>
    <source>
        <strain evidence="1">BCRC 34381</strain>
    </source>
</reference>
<dbReference type="EMBL" id="JANBOI010003627">
    <property type="protein sequence ID" value="KAJ1718251.1"/>
    <property type="molecule type" value="Genomic_DNA"/>
</dbReference>
<proteinExistence type="predicted"/>
<dbReference type="Proteomes" id="UP001143981">
    <property type="component" value="Unassembled WGS sequence"/>
</dbReference>
<protein>
    <submittedName>
        <fullName evidence="1">Uncharacterized protein</fullName>
    </submittedName>
</protein>